<name>W5YMB2_9GAMM</name>
<dbReference type="AlphaFoldDB" id="W5YMB2"/>
<accession>W5YMB2</accession>
<protein>
    <submittedName>
        <fullName evidence="2">Uncharacterized protein</fullName>
    </submittedName>
</protein>
<evidence type="ECO:0000313" key="3">
    <source>
        <dbReference type="Proteomes" id="UP000061489"/>
    </source>
</evidence>
<organism evidence="2 3">
    <name type="scientific">Marinobacter similis</name>
    <dbReference type="NCBI Taxonomy" id="1420916"/>
    <lineage>
        <taxon>Bacteria</taxon>
        <taxon>Pseudomonadati</taxon>
        <taxon>Pseudomonadota</taxon>
        <taxon>Gammaproteobacteria</taxon>
        <taxon>Pseudomonadales</taxon>
        <taxon>Marinobacteraceae</taxon>
        <taxon>Marinobacter</taxon>
    </lineage>
</organism>
<dbReference type="EMBL" id="CP007151">
    <property type="protein sequence ID" value="AHI30180.1"/>
    <property type="molecule type" value="Genomic_DNA"/>
</dbReference>
<dbReference type="STRING" id="1420916.AU14_14340"/>
<dbReference type="Proteomes" id="UP000061489">
    <property type="component" value="Chromosome"/>
</dbReference>
<proteinExistence type="predicted"/>
<feature type="transmembrane region" description="Helical" evidence="1">
    <location>
        <begin position="6"/>
        <end position="26"/>
    </location>
</feature>
<keyword evidence="1" id="KW-0812">Transmembrane</keyword>
<evidence type="ECO:0000256" key="1">
    <source>
        <dbReference type="SAM" id="Phobius"/>
    </source>
</evidence>
<dbReference type="HOGENOM" id="CLU_2974181_0_0_6"/>
<keyword evidence="1" id="KW-1133">Transmembrane helix</keyword>
<keyword evidence="3" id="KW-1185">Reference proteome</keyword>
<evidence type="ECO:0000313" key="2">
    <source>
        <dbReference type="EMBL" id="AHI30180.1"/>
    </source>
</evidence>
<reference evidence="2 3" key="1">
    <citation type="journal article" date="2014" name="Genome Announc.">
        <title>Draft Genome Sequences of Marinobacter similis A3d10T and Marinobacter salarius R9SW1T.</title>
        <authorList>
            <person name="Ivanova E.P."/>
            <person name="Ng H.J."/>
            <person name="Webb H.K."/>
            <person name="Feng G."/>
            <person name="Oshima K."/>
            <person name="Hattori M."/>
            <person name="Ohkuma M."/>
            <person name="Sergeev A.F."/>
            <person name="Mikhailov V.V."/>
            <person name="Crawford R.J."/>
            <person name="Sawabe T."/>
        </authorList>
    </citation>
    <scope>NUCLEOTIDE SEQUENCE [LARGE SCALE GENOMIC DNA]</scope>
    <source>
        <strain evidence="2 3">A3d10</strain>
    </source>
</reference>
<sequence length="58" mass="6895">MGHWLLVVRVLFIRFCLVTFYFFRIFTFLNINAKRFDLLDSAESRQPIKKAAQTGLKN</sequence>
<keyword evidence="1" id="KW-0472">Membrane</keyword>
<gene>
    <name evidence="2" type="ORF">AU14_14340</name>
</gene>
<dbReference type="KEGG" id="msx:AU14_14340"/>